<dbReference type="PANTHER" id="PTHR22168:SF3">
    <property type="entry name" value="TRANSMEMBRANE PROTEIN 26"/>
    <property type="match status" value="1"/>
</dbReference>
<keyword evidence="2" id="KW-1133">Transmembrane helix</keyword>
<protein>
    <submittedName>
        <fullName evidence="3">Transmembrane protein 26</fullName>
    </submittedName>
</protein>
<dbReference type="EMBL" id="LUCH01000435">
    <property type="protein sequence ID" value="KAF5405146.1"/>
    <property type="molecule type" value="Genomic_DNA"/>
</dbReference>
<feature type="region of interest" description="Disordered" evidence="1">
    <location>
        <begin position="1"/>
        <end position="70"/>
    </location>
</feature>
<reference evidence="3" key="1">
    <citation type="submission" date="2019-05" db="EMBL/GenBank/DDBJ databases">
        <title>Annotation for the trematode Paragonimus heterotremus.</title>
        <authorList>
            <person name="Choi Y.-J."/>
        </authorList>
    </citation>
    <scope>NUCLEOTIDE SEQUENCE</scope>
    <source>
        <strain evidence="3">LC</strain>
    </source>
</reference>
<evidence type="ECO:0000256" key="2">
    <source>
        <dbReference type="SAM" id="Phobius"/>
    </source>
</evidence>
<name>A0A8J4T3Q6_9TREM</name>
<gene>
    <name evidence="3" type="ORF">PHET_01461</name>
</gene>
<evidence type="ECO:0000313" key="4">
    <source>
        <dbReference type="Proteomes" id="UP000748531"/>
    </source>
</evidence>
<dbReference type="AlphaFoldDB" id="A0A8J4T3Q6"/>
<sequence length="590" mass="66277">MNSNSGARGESSHNEKHALVFNEISGTHSEQPGDLRLPDINCSQPEAKELSDKSAANNRRPISSDYVQNAPFYRDHTRNSDCDSSTGRFNGDPNMSYSTSCSSHSRTVKLSDAKTPAVNLSSADRHSVNSLPTNTMGTIPGLWFVRCCGKVCMQGWLAMVSLLVALRAIIVRMGFICFTCTAIVTVVTEKKDSRFWLLCITTMPLLIDLVLAIKAQVERGNNGSAISKWFSLCNFAYLICACPPIWIIELHHMDQLNNATTALKMQQGLLNQTIATSTTPSWLPALQRRLPQNESMMIMGEEIEDYILAHEILTSAESSTRSRRVRRQITQLEALQLKHITLTQRIRILEQLLLLSVIVGRWLMPREGLSRDQLSQLLLINIGTAADILELFEAFSEEEVRQNDLLRAVILCLWQASLLQFCFNKTAIRERVVNSALPRTGGSCSSVKSVYQSQSVQSTHVQLEALASDEIKPKKKRLKSQCCGQQPCKRTTSIVQSSEDLEAQKGCCDRLPRPFTFFFRQRPGLCCETELWAIGVSLMLQDLPFLCLRLTLIVYFNVRSYSNVFFTCKNTLLILLQVFRSIVIVSEAYE</sequence>
<feature type="compositionally biased region" description="Polar residues" evidence="1">
    <location>
        <begin position="54"/>
        <end position="67"/>
    </location>
</feature>
<accession>A0A8J4T3Q6</accession>
<evidence type="ECO:0000313" key="3">
    <source>
        <dbReference type="EMBL" id="KAF5405146.1"/>
    </source>
</evidence>
<dbReference type="OrthoDB" id="10042902at2759"/>
<dbReference type="InterPro" id="IPR019169">
    <property type="entry name" value="Transmembrane_26"/>
</dbReference>
<keyword evidence="2" id="KW-0472">Membrane</keyword>
<evidence type="ECO:0000256" key="1">
    <source>
        <dbReference type="SAM" id="MobiDB-lite"/>
    </source>
</evidence>
<comment type="caution">
    <text evidence="3">The sequence shown here is derived from an EMBL/GenBank/DDBJ whole genome shotgun (WGS) entry which is preliminary data.</text>
</comment>
<feature type="transmembrane region" description="Helical" evidence="2">
    <location>
        <begin position="229"/>
        <end position="248"/>
    </location>
</feature>
<keyword evidence="4" id="KW-1185">Reference proteome</keyword>
<organism evidence="3 4">
    <name type="scientific">Paragonimus heterotremus</name>
    <dbReference type="NCBI Taxonomy" id="100268"/>
    <lineage>
        <taxon>Eukaryota</taxon>
        <taxon>Metazoa</taxon>
        <taxon>Spiralia</taxon>
        <taxon>Lophotrochozoa</taxon>
        <taxon>Platyhelminthes</taxon>
        <taxon>Trematoda</taxon>
        <taxon>Digenea</taxon>
        <taxon>Plagiorchiida</taxon>
        <taxon>Troglotremata</taxon>
        <taxon>Troglotrematidae</taxon>
        <taxon>Paragonimus</taxon>
    </lineage>
</organism>
<proteinExistence type="predicted"/>
<dbReference type="PANTHER" id="PTHR22168">
    <property type="entry name" value="TMEM26 PROTEIN"/>
    <property type="match status" value="1"/>
</dbReference>
<dbReference type="Pfam" id="PF09772">
    <property type="entry name" value="Tmem26"/>
    <property type="match status" value="2"/>
</dbReference>
<feature type="transmembrane region" description="Helical" evidence="2">
    <location>
        <begin position="195"/>
        <end position="217"/>
    </location>
</feature>
<dbReference type="Proteomes" id="UP000748531">
    <property type="component" value="Unassembled WGS sequence"/>
</dbReference>
<feature type="transmembrane region" description="Helical" evidence="2">
    <location>
        <begin position="156"/>
        <end position="188"/>
    </location>
</feature>
<keyword evidence="2 3" id="KW-0812">Transmembrane</keyword>